<dbReference type="Proteomes" id="UP000601108">
    <property type="component" value="Unassembled WGS sequence"/>
</dbReference>
<dbReference type="Pfam" id="PF00440">
    <property type="entry name" value="TetR_N"/>
    <property type="match status" value="1"/>
</dbReference>
<reference evidence="4 5" key="1">
    <citation type="journal article" date="2014" name="Int. J. Syst. Evol. Microbiol.">
        <title>Complete genome sequence of Corynebacterium casei LMG S-19264T (=DSM 44701T), isolated from a smear-ripened cheese.</title>
        <authorList>
            <consortium name="US DOE Joint Genome Institute (JGI-PGF)"/>
            <person name="Walter F."/>
            <person name="Albersmeier A."/>
            <person name="Kalinowski J."/>
            <person name="Ruckert C."/>
        </authorList>
    </citation>
    <scope>NUCLEOTIDE SEQUENCE [LARGE SCALE GENOMIC DNA]</scope>
    <source>
        <strain evidence="4 5">KCTC 12285</strain>
    </source>
</reference>
<comment type="caution">
    <text evidence="4">The sequence shown here is derived from an EMBL/GenBank/DDBJ whole genome shotgun (WGS) entry which is preliminary data.</text>
</comment>
<evidence type="ECO:0000256" key="2">
    <source>
        <dbReference type="PROSITE-ProRule" id="PRU00335"/>
    </source>
</evidence>
<name>A0A918JXV4_9FLAO</name>
<evidence type="ECO:0000256" key="1">
    <source>
        <dbReference type="ARBA" id="ARBA00023125"/>
    </source>
</evidence>
<keyword evidence="5" id="KW-1185">Reference proteome</keyword>
<feature type="DNA-binding region" description="H-T-H motif" evidence="2">
    <location>
        <begin position="28"/>
        <end position="47"/>
    </location>
</feature>
<gene>
    <name evidence="4" type="ORF">GCM10007384_38040</name>
</gene>
<dbReference type="SUPFAM" id="SSF46689">
    <property type="entry name" value="Homeodomain-like"/>
    <property type="match status" value="1"/>
</dbReference>
<dbReference type="AlphaFoldDB" id="A0A918JXV4"/>
<evidence type="ECO:0000259" key="3">
    <source>
        <dbReference type="PROSITE" id="PS50977"/>
    </source>
</evidence>
<sequence length="183" mass="22031">MPKIIATKEDWINLGYKLFSEMGISGIVVEKMAKKLKVNKSSFYWHFKTKKEFINEIISFWVSIDTTKIISMVESESNPIKKFDKLIQLVFKKDPFFDFIFYLKRYALKNKSIQTLIDNIDNQRIEYTKNIIIEMNYSLEEATIYASLFYKYLIGYHEMIRYKKQSKHYISEVKTEINQFIKY</sequence>
<dbReference type="InterPro" id="IPR009057">
    <property type="entry name" value="Homeodomain-like_sf"/>
</dbReference>
<evidence type="ECO:0000313" key="5">
    <source>
        <dbReference type="Proteomes" id="UP000601108"/>
    </source>
</evidence>
<dbReference type="EMBL" id="BMWS01000041">
    <property type="protein sequence ID" value="GGX33746.1"/>
    <property type="molecule type" value="Genomic_DNA"/>
</dbReference>
<keyword evidence="1 2" id="KW-0238">DNA-binding</keyword>
<protein>
    <recommendedName>
        <fullName evidence="3">HTH tetR-type domain-containing protein</fullName>
    </recommendedName>
</protein>
<dbReference type="InterPro" id="IPR001647">
    <property type="entry name" value="HTH_TetR"/>
</dbReference>
<dbReference type="GO" id="GO:0003677">
    <property type="term" value="F:DNA binding"/>
    <property type="evidence" value="ECO:0007669"/>
    <property type="project" value="UniProtKB-UniRule"/>
</dbReference>
<feature type="domain" description="HTH tetR-type" evidence="3">
    <location>
        <begin position="5"/>
        <end position="65"/>
    </location>
</feature>
<evidence type="ECO:0000313" key="4">
    <source>
        <dbReference type="EMBL" id="GGX33746.1"/>
    </source>
</evidence>
<dbReference type="PROSITE" id="PS50977">
    <property type="entry name" value="HTH_TETR_2"/>
    <property type="match status" value="1"/>
</dbReference>
<dbReference type="Gene3D" id="1.10.357.10">
    <property type="entry name" value="Tetracycline Repressor, domain 2"/>
    <property type="match status" value="1"/>
</dbReference>
<proteinExistence type="predicted"/>
<dbReference type="RefSeq" id="WP_027413820.1">
    <property type="nucleotide sequence ID" value="NZ_BMWS01000041.1"/>
</dbReference>
<organism evidence="4 5">
    <name type="scientific">Aquimarina muelleri</name>
    <dbReference type="NCBI Taxonomy" id="279356"/>
    <lineage>
        <taxon>Bacteria</taxon>
        <taxon>Pseudomonadati</taxon>
        <taxon>Bacteroidota</taxon>
        <taxon>Flavobacteriia</taxon>
        <taxon>Flavobacteriales</taxon>
        <taxon>Flavobacteriaceae</taxon>
        <taxon>Aquimarina</taxon>
    </lineage>
</organism>
<accession>A0A918JXV4</accession>